<keyword evidence="3" id="KW-1185">Reference proteome</keyword>
<sequence length="135" mass="14740">MNVATSLVSELIRVANSTQRLSAAQVARLLEQFSEAVRRLRKKTNIVPIPGRDALTYLSTVAAGAGRLPREEWQLHCCTPRKWIRDLNVVLESGTAIGVKERCEPVQTRESAARSTGGSPENVDLPCGFESPPDA</sequence>
<name>A0ABS7IDC1_9HYPH</name>
<accession>A0ABS7IDC1</accession>
<dbReference type="Proteomes" id="UP000770629">
    <property type="component" value="Unassembled WGS sequence"/>
</dbReference>
<evidence type="ECO:0000313" key="2">
    <source>
        <dbReference type="EMBL" id="MBX5088321.1"/>
    </source>
</evidence>
<evidence type="ECO:0000256" key="1">
    <source>
        <dbReference type="SAM" id="MobiDB-lite"/>
    </source>
</evidence>
<feature type="compositionally biased region" description="Polar residues" evidence="1">
    <location>
        <begin position="108"/>
        <end position="119"/>
    </location>
</feature>
<gene>
    <name evidence="2" type="ORF">HJB60_03910</name>
</gene>
<protein>
    <submittedName>
        <fullName evidence="2">Uncharacterized protein</fullName>
    </submittedName>
</protein>
<reference evidence="2 3" key="1">
    <citation type="submission" date="2020-04" db="EMBL/GenBank/DDBJ databases">
        <title>Global-level population genomics: horizontal gene transfer, symbiosis and evolution in Rhizobia.</title>
        <authorList>
            <person name="Gai Y."/>
        </authorList>
    </citation>
    <scope>NUCLEOTIDE SEQUENCE [LARGE SCALE GENOMIC DNA]</scope>
    <source>
        <strain evidence="2 3">BLR33</strain>
    </source>
</reference>
<comment type="caution">
    <text evidence="2">The sequence shown here is derived from an EMBL/GenBank/DDBJ whole genome shotgun (WGS) entry which is preliminary data.</text>
</comment>
<proteinExistence type="predicted"/>
<feature type="region of interest" description="Disordered" evidence="1">
    <location>
        <begin position="105"/>
        <end position="135"/>
    </location>
</feature>
<dbReference type="EMBL" id="JABDYF010000001">
    <property type="protein sequence ID" value="MBX5088321.1"/>
    <property type="molecule type" value="Genomic_DNA"/>
</dbReference>
<evidence type="ECO:0000313" key="3">
    <source>
        <dbReference type="Proteomes" id="UP000770629"/>
    </source>
</evidence>
<organism evidence="2 3">
    <name type="scientific">Rhizobium lentis</name>
    <dbReference type="NCBI Taxonomy" id="1138194"/>
    <lineage>
        <taxon>Bacteria</taxon>
        <taxon>Pseudomonadati</taxon>
        <taxon>Pseudomonadota</taxon>
        <taxon>Alphaproteobacteria</taxon>
        <taxon>Hyphomicrobiales</taxon>
        <taxon>Rhizobiaceae</taxon>
        <taxon>Rhizobium/Agrobacterium group</taxon>
        <taxon>Rhizobium</taxon>
    </lineage>
</organism>
<dbReference type="RefSeq" id="WP_221118487.1">
    <property type="nucleotide sequence ID" value="NZ_JABDYF010000001.1"/>
</dbReference>